<gene>
    <name evidence="2" type="ORF">DFR46_2077</name>
</gene>
<evidence type="ECO:0000256" key="1">
    <source>
        <dbReference type="SAM" id="SignalP"/>
    </source>
</evidence>
<organism evidence="2 3">
    <name type="scientific">Parasphingopyxis lamellibrachiae</name>
    <dbReference type="NCBI Taxonomy" id="680125"/>
    <lineage>
        <taxon>Bacteria</taxon>
        <taxon>Pseudomonadati</taxon>
        <taxon>Pseudomonadota</taxon>
        <taxon>Alphaproteobacteria</taxon>
        <taxon>Sphingomonadales</taxon>
        <taxon>Sphingomonadaceae</taxon>
        <taxon>Parasphingopyxis</taxon>
    </lineage>
</organism>
<dbReference type="OrthoDB" id="7576381at2"/>
<evidence type="ECO:0000313" key="3">
    <source>
        <dbReference type="Proteomes" id="UP000256310"/>
    </source>
</evidence>
<dbReference type="InterPro" id="IPR025514">
    <property type="entry name" value="DUF4402"/>
</dbReference>
<dbReference type="RefSeq" id="WP_116236368.1">
    <property type="nucleotide sequence ID" value="NZ_QRDP01000004.1"/>
</dbReference>
<dbReference type="Pfam" id="PF14352">
    <property type="entry name" value="DUF4402"/>
    <property type="match status" value="1"/>
</dbReference>
<keyword evidence="3" id="KW-1185">Reference proteome</keyword>
<feature type="signal peptide" evidence="1">
    <location>
        <begin position="1"/>
        <end position="27"/>
    </location>
</feature>
<dbReference type="AlphaFoldDB" id="A0A3D9FGY1"/>
<dbReference type="Proteomes" id="UP000256310">
    <property type="component" value="Unassembled WGS sequence"/>
</dbReference>
<feature type="chain" id="PRO_5017664977" evidence="1">
    <location>
        <begin position="28"/>
        <end position="172"/>
    </location>
</feature>
<name>A0A3D9FGY1_9SPHN</name>
<reference evidence="2 3" key="1">
    <citation type="submission" date="2018-07" db="EMBL/GenBank/DDBJ databases">
        <title>Genomic Encyclopedia of Type Strains, Phase IV (KMG-IV): sequencing the most valuable type-strain genomes for metagenomic binning, comparative biology and taxonomic classification.</title>
        <authorList>
            <person name="Goeker M."/>
        </authorList>
    </citation>
    <scope>NUCLEOTIDE SEQUENCE [LARGE SCALE GENOMIC DNA]</scope>
    <source>
        <strain evidence="2 3">DSM 26725</strain>
    </source>
</reference>
<comment type="caution">
    <text evidence="2">The sequence shown here is derived from an EMBL/GenBank/DDBJ whole genome shotgun (WGS) entry which is preliminary data.</text>
</comment>
<proteinExistence type="predicted"/>
<protein>
    <submittedName>
        <fullName evidence="2">Uncharacterized protein DUF4402</fullName>
    </submittedName>
</protein>
<keyword evidence="1" id="KW-0732">Signal</keyword>
<accession>A0A3D9FGY1</accession>
<dbReference type="EMBL" id="QRDP01000004">
    <property type="protein sequence ID" value="RED17043.1"/>
    <property type="molecule type" value="Genomic_DNA"/>
</dbReference>
<sequence length="172" mass="18368">MKSNCFERRMALPAVAFLLLTTAPAYAASVDSNAETEILQPLTLTQISVLDFGSIVPGNVAGRINIRRNDGTCVAQGGAMLVGTNCQRGEFLITGPSRQRVRVTTAPAPITLSRLGGGASMTMDRVRINGRANKRLNAAGERTFYVSGRLLVGANQAEGVYDGTFDVTVDYR</sequence>
<evidence type="ECO:0000313" key="2">
    <source>
        <dbReference type="EMBL" id="RED17043.1"/>
    </source>
</evidence>